<evidence type="ECO:0000313" key="2">
    <source>
        <dbReference type="Proteomes" id="UP000075881"/>
    </source>
</evidence>
<dbReference type="EnsemblMetazoa" id="ACHR014137-RA">
    <property type="protein sequence ID" value="ACHR014137-PA"/>
    <property type="gene ID" value="ACHR014137"/>
</dbReference>
<keyword evidence="2" id="KW-1185">Reference proteome</keyword>
<reference evidence="2" key="1">
    <citation type="submission" date="2013-03" db="EMBL/GenBank/DDBJ databases">
        <title>The Genome Sequence of Anopheles christyi ACHKN1017.</title>
        <authorList>
            <consortium name="The Broad Institute Genomics Platform"/>
            <person name="Neafsey D.E."/>
            <person name="Besansky N."/>
            <person name="Walker B."/>
            <person name="Young S.K."/>
            <person name="Zeng Q."/>
            <person name="Gargeya S."/>
            <person name="Fitzgerald M."/>
            <person name="Haas B."/>
            <person name="Abouelleil A."/>
            <person name="Allen A.W."/>
            <person name="Alvarado L."/>
            <person name="Arachchi H.M."/>
            <person name="Berlin A.M."/>
            <person name="Chapman S.B."/>
            <person name="Gainer-Dewar J."/>
            <person name="Goldberg J."/>
            <person name="Griggs A."/>
            <person name="Gujja S."/>
            <person name="Hansen M."/>
            <person name="Howarth C."/>
            <person name="Imamovic A."/>
            <person name="Ireland A."/>
            <person name="Larimer J."/>
            <person name="McCowan C."/>
            <person name="Murphy C."/>
            <person name="Pearson M."/>
            <person name="Poon T.W."/>
            <person name="Priest M."/>
            <person name="Roberts A."/>
            <person name="Saif S."/>
            <person name="Shea T."/>
            <person name="Sisk P."/>
            <person name="Sykes S."/>
            <person name="Wortman J."/>
            <person name="Nusbaum C."/>
            <person name="Birren B."/>
        </authorList>
    </citation>
    <scope>NUCLEOTIDE SEQUENCE [LARGE SCALE GENOMIC DNA]</scope>
    <source>
        <strain evidence="2">ACHKN1017</strain>
    </source>
</reference>
<accession>A0A182KI38</accession>
<protein>
    <submittedName>
        <fullName evidence="1">Uncharacterized protein</fullName>
    </submittedName>
</protein>
<organism evidence="1 2">
    <name type="scientific">Anopheles christyi</name>
    <dbReference type="NCBI Taxonomy" id="43041"/>
    <lineage>
        <taxon>Eukaryota</taxon>
        <taxon>Metazoa</taxon>
        <taxon>Ecdysozoa</taxon>
        <taxon>Arthropoda</taxon>
        <taxon>Hexapoda</taxon>
        <taxon>Insecta</taxon>
        <taxon>Pterygota</taxon>
        <taxon>Neoptera</taxon>
        <taxon>Endopterygota</taxon>
        <taxon>Diptera</taxon>
        <taxon>Nematocera</taxon>
        <taxon>Culicoidea</taxon>
        <taxon>Culicidae</taxon>
        <taxon>Anophelinae</taxon>
        <taxon>Anopheles</taxon>
    </lineage>
</organism>
<reference evidence="1" key="2">
    <citation type="submission" date="2020-05" db="UniProtKB">
        <authorList>
            <consortium name="EnsemblMetazoa"/>
        </authorList>
    </citation>
    <scope>IDENTIFICATION</scope>
    <source>
        <strain evidence="1">ACHKN1017</strain>
    </source>
</reference>
<name>A0A182KI38_9DIPT</name>
<proteinExistence type="predicted"/>
<dbReference type="VEuPathDB" id="VectorBase:ACHR014137"/>
<evidence type="ECO:0000313" key="1">
    <source>
        <dbReference type="EnsemblMetazoa" id="ACHR014137-PA"/>
    </source>
</evidence>
<dbReference type="Proteomes" id="UP000075881">
    <property type="component" value="Unassembled WGS sequence"/>
</dbReference>
<dbReference type="AlphaFoldDB" id="A0A182KI38"/>
<sequence>MPLWVVPIVRFVLHGRNGGCRGSGTACSRCCITIVTLVNLYMPSDTLRRIVGVKEGNLLLINRKEIRNLRHQHIERDHMRGKSADWMDGKIFAHPAHRIRVELFRLICIVRLVGQIRFAVKKAHRNILMHVTVERCRVAGHKEQNLGRVVKLITILLCGGGQVRHHIQRTALMNQSGVTGHQTIHRYN</sequence>